<reference evidence="2" key="1">
    <citation type="journal article" date="2023" name="Front. Plant Sci.">
        <title>Chromosomal-level genome assembly of Melastoma candidum provides insights into trichome evolution.</title>
        <authorList>
            <person name="Zhong Y."/>
            <person name="Wu W."/>
            <person name="Sun C."/>
            <person name="Zou P."/>
            <person name="Liu Y."/>
            <person name="Dai S."/>
            <person name="Zhou R."/>
        </authorList>
    </citation>
    <scope>NUCLEOTIDE SEQUENCE [LARGE SCALE GENOMIC DNA]</scope>
</reference>
<proteinExistence type="predicted"/>
<evidence type="ECO:0000313" key="2">
    <source>
        <dbReference type="Proteomes" id="UP001057402"/>
    </source>
</evidence>
<accession>A0ACB9RMV7</accession>
<sequence>MLWIDVLLETLKHGFTPVSWADYLYLTVGGTLSKAGISGSTFRFGPQISNVYELDVITVAKYYDGRTDNLVDKSCPNRASLISTTGVLKNIVLKNNITTGPVLIYPMNKNKWDVRTSAVIPEEDVFYTVGFLQSSGFKDCALPFFSFFWG</sequence>
<dbReference type="EMBL" id="CM042882">
    <property type="protein sequence ID" value="KAI4379541.1"/>
    <property type="molecule type" value="Genomic_DNA"/>
</dbReference>
<keyword evidence="2" id="KW-1185">Reference proteome</keyword>
<comment type="caution">
    <text evidence="1">The sequence shown here is derived from an EMBL/GenBank/DDBJ whole genome shotgun (WGS) entry which is preliminary data.</text>
</comment>
<dbReference type="Proteomes" id="UP001057402">
    <property type="component" value="Chromosome 3"/>
</dbReference>
<evidence type="ECO:0000313" key="1">
    <source>
        <dbReference type="EMBL" id="KAI4379541.1"/>
    </source>
</evidence>
<gene>
    <name evidence="1" type="ORF">MLD38_005822</name>
</gene>
<name>A0ACB9RMV7_9MYRT</name>
<organism evidence="1 2">
    <name type="scientific">Melastoma candidum</name>
    <dbReference type="NCBI Taxonomy" id="119954"/>
    <lineage>
        <taxon>Eukaryota</taxon>
        <taxon>Viridiplantae</taxon>
        <taxon>Streptophyta</taxon>
        <taxon>Embryophyta</taxon>
        <taxon>Tracheophyta</taxon>
        <taxon>Spermatophyta</taxon>
        <taxon>Magnoliopsida</taxon>
        <taxon>eudicotyledons</taxon>
        <taxon>Gunneridae</taxon>
        <taxon>Pentapetalae</taxon>
        <taxon>rosids</taxon>
        <taxon>malvids</taxon>
        <taxon>Myrtales</taxon>
        <taxon>Melastomataceae</taxon>
        <taxon>Melastomatoideae</taxon>
        <taxon>Melastomateae</taxon>
        <taxon>Melastoma</taxon>
    </lineage>
</organism>
<protein>
    <submittedName>
        <fullName evidence="1">Uncharacterized protein</fullName>
    </submittedName>
</protein>